<proteinExistence type="predicted"/>
<organism evidence="2 3">
    <name type="scientific">Clostridium aminobutyricum</name>
    <dbReference type="NCBI Taxonomy" id="33953"/>
    <lineage>
        <taxon>Bacteria</taxon>
        <taxon>Bacillati</taxon>
        <taxon>Bacillota</taxon>
        <taxon>Clostridia</taxon>
        <taxon>Eubacteriales</taxon>
        <taxon>Clostridiaceae</taxon>
        <taxon>Clostridium</taxon>
    </lineage>
</organism>
<dbReference type="Proteomes" id="UP000664545">
    <property type="component" value="Unassembled WGS sequence"/>
</dbReference>
<evidence type="ECO:0000259" key="1">
    <source>
        <dbReference type="Pfam" id="PF02229"/>
    </source>
</evidence>
<accession>A0A939D9M2</accession>
<dbReference type="InterPro" id="IPR003173">
    <property type="entry name" value="PC4_C"/>
</dbReference>
<evidence type="ECO:0000313" key="2">
    <source>
        <dbReference type="EMBL" id="MBN7773706.1"/>
    </source>
</evidence>
<dbReference type="EMBL" id="JAFJZZ010000004">
    <property type="protein sequence ID" value="MBN7773706.1"/>
    <property type="molecule type" value="Genomic_DNA"/>
</dbReference>
<dbReference type="RefSeq" id="WP_206582545.1">
    <property type="nucleotide sequence ID" value="NZ_JAFJZZ010000004.1"/>
</dbReference>
<name>A0A939D9M2_CLOAM</name>
<dbReference type="GO" id="GO:0006355">
    <property type="term" value="P:regulation of DNA-templated transcription"/>
    <property type="evidence" value="ECO:0007669"/>
    <property type="project" value="InterPro"/>
</dbReference>
<keyword evidence="3" id="KW-1185">Reference proteome</keyword>
<dbReference type="InterPro" id="IPR017154">
    <property type="entry name" value="PC4-like"/>
</dbReference>
<comment type="caution">
    <text evidence="2">The sequence shown here is derived from an EMBL/GenBank/DDBJ whole genome shotgun (WGS) entry which is preliminary data.</text>
</comment>
<dbReference type="Pfam" id="PF02229">
    <property type="entry name" value="PC4"/>
    <property type="match status" value="1"/>
</dbReference>
<evidence type="ECO:0000313" key="3">
    <source>
        <dbReference type="Proteomes" id="UP000664545"/>
    </source>
</evidence>
<dbReference type="PIRSF" id="PIRSF037246">
    <property type="entry name" value="UCP037246"/>
    <property type="match status" value="1"/>
</dbReference>
<dbReference type="Gene3D" id="2.30.31.70">
    <property type="match status" value="1"/>
</dbReference>
<dbReference type="GO" id="GO:0003677">
    <property type="term" value="F:DNA binding"/>
    <property type="evidence" value="ECO:0007669"/>
    <property type="project" value="InterPro"/>
</dbReference>
<gene>
    <name evidence="2" type="ORF">JYB65_10065</name>
</gene>
<dbReference type="AlphaFoldDB" id="A0A939D9M2"/>
<feature type="domain" description="Transcriptional coactivator p15 (PC4) C-terminal" evidence="1">
    <location>
        <begin position="28"/>
        <end position="73"/>
    </location>
</feature>
<reference evidence="2" key="1">
    <citation type="submission" date="2021-02" db="EMBL/GenBank/DDBJ databases">
        <title>Abyssanaerobacter marinus gen.nov., sp., nov, anaerobic bacterium isolated from the Onnuri vent field of Indian Ocean and suggestion of Mogibacteriaceae fam. nov., and proposal of reclassification of ambiguous this family's genus member.</title>
        <authorList>
            <person name="Kim Y.J."/>
            <person name="Yang J.-A."/>
        </authorList>
    </citation>
    <scope>NUCLEOTIDE SEQUENCE</scope>
    <source>
        <strain evidence="2">DSM 2634</strain>
    </source>
</reference>
<protein>
    <recommendedName>
        <fullName evidence="1">Transcriptional coactivator p15 (PC4) C-terminal domain-containing protein</fullName>
    </recommendedName>
</protein>
<sequence>MADLEKKKGEVTYEITEHIGVIAQYPNNWTKELNRISWNGTNPKFDIRDWDEKHEHMSRGITLHLEEVKILKELLTDAQLA</sequence>